<evidence type="ECO:0000256" key="1">
    <source>
        <dbReference type="SAM" id="MobiDB-lite"/>
    </source>
</evidence>
<dbReference type="InterPro" id="IPR019080">
    <property type="entry name" value="YqaJ_viral_recombinase"/>
</dbReference>
<dbReference type="Gene3D" id="3.90.320.10">
    <property type="match status" value="1"/>
</dbReference>
<dbReference type="Pfam" id="PF09588">
    <property type="entry name" value="YqaJ"/>
    <property type="match status" value="1"/>
</dbReference>
<accession>A0A6C0F9F3</accession>
<dbReference type="AlphaFoldDB" id="A0A6C0F9F3"/>
<dbReference type="NCBIfam" id="TIGR03033">
    <property type="entry name" value="phage_rel_nuc"/>
    <property type="match status" value="1"/>
</dbReference>
<evidence type="ECO:0000259" key="2">
    <source>
        <dbReference type="Pfam" id="PF09588"/>
    </source>
</evidence>
<protein>
    <recommendedName>
        <fullName evidence="2">YqaJ viral recombinase domain-containing protein</fullName>
    </recommendedName>
</protein>
<reference evidence="3" key="1">
    <citation type="journal article" date="2020" name="Nature">
        <title>Giant virus diversity and host interactions through global metagenomics.</title>
        <authorList>
            <person name="Schulz F."/>
            <person name="Roux S."/>
            <person name="Paez-Espino D."/>
            <person name="Jungbluth S."/>
            <person name="Walsh D.A."/>
            <person name="Denef V.J."/>
            <person name="McMahon K.D."/>
            <person name="Konstantinidis K.T."/>
            <person name="Eloe-Fadrosh E.A."/>
            <person name="Kyrpides N.C."/>
            <person name="Woyke T."/>
        </authorList>
    </citation>
    <scope>NUCLEOTIDE SEQUENCE</scope>
    <source>
        <strain evidence="3">GVMAG-S-ERX555931-87</strain>
    </source>
</reference>
<sequence>MKIIKKDIEEYIYNLEGEYDEDSIVSSLYSIYEIDIDQNRSNLYVINHLVKDILNYKRKMETIYNDRRDKLNNLKLLELPEQRSEEWYEMRKKRLTASSLAAAIGKCHFTSRDELILSKIEDKPYESNPITEWGVKYEDVAIMFYEELYNVKILDFGLVPHPDFEAFGASPDGICDDTGNLDYIGRMVEIKCPPKRKFTKTVPEHYKLQVLGQLEVCDLDECDFFQVKVEEYENIEEYINDYFEIENQLIDGRTHLNYPKSVTMTYIDDGKLSYEYAPLNLSIPEIQAWIEDKQKKNMGRVHEVKFWKITRYECTLVKRDKLWWSNIIDSILNFYNDMLHYKTDNNVEILKSRIKDSKTRKKKVEPLEEHQLISDEEDN</sequence>
<dbReference type="SUPFAM" id="SSF52980">
    <property type="entry name" value="Restriction endonuclease-like"/>
    <property type="match status" value="1"/>
</dbReference>
<dbReference type="InterPro" id="IPR051703">
    <property type="entry name" value="NF-kappa-B_Signaling_Reg"/>
</dbReference>
<dbReference type="PANTHER" id="PTHR46609">
    <property type="entry name" value="EXONUCLEASE, PHAGE-TYPE/RECB, C-TERMINAL DOMAIN-CONTAINING PROTEIN"/>
    <property type="match status" value="1"/>
</dbReference>
<name>A0A6C0F9F3_9ZZZZ</name>
<feature type="domain" description="YqaJ viral recombinase" evidence="2">
    <location>
        <begin position="86"/>
        <end position="218"/>
    </location>
</feature>
<feature type="region of interest" description="Disordered" evidence="1">
    <location>
        <begin position="358"/>
        <end position="379"/>
    </location>
</feature>
<feature type="compositionally biased region" description="Basic and acidic residues" evidence="1">
    <location>
        <begin position="364"/>
        <end position="373"/>
    </location>
</feature>
<evidence type="ECO:0000313" key="3">
    <source>
        <dbReference type="EMBL" id="QHT36520.1"/>
    </source>
</evidence>
<proteinExistence type="predicted"/>
<dbReference type="EMBL" id="MN738744">
    <property type="protein sequence ID" value="QHT36520.1"/>
    <property type="molecule type" value="Genomic_DNA"/>
</dbReference>
<dbReference type="InterPro" id="IPR011604">
    <property type="entry name" value="PDDEXK-like_dom_sf"/>
</dbReference>
<dbReference type="PANTHER" id="PTHR46609:SF6">
    <property type="entry name" value="EXONUCLEASE, PHAGE-TYPE_RECB, C-TERMINAL DOMAIN-CONTAINING PROTEIN-RELATED"/>
    <property type="match status" value="1"/>
</dbReference>
<organism evidence="3">
    <name type="scientific">viral metagenome</name>
    <dbReference type="NCBI Taxonomy" id="1070528"/>
    <lineage>
        <taxon>unclassified sequences</taxon>
        <taxon>metagenomes</taxon>
        <taxon>organismal metagenomes</taxon>
    </lineage>
</organism>
<dbReference type="InterPro" id="IPR011335">
    <property type="entry name" value="Restrct_endonuc-II-like"/>
</dbReference>
<dbReference type="InterPro" id="IPR017482">
    <property type="entry name" value="Lambda-type_endonuclease"/>
</dbReference>
<dbReference type="CDD" id="cd22343">
    <property type="entry name" value="PDDEXK_lambda_exonuclease-like"/>
    <property type="match status" value="1"/>
</dbReference>